<reference evidence="2" key="1">
    <citation type="submission" date="2017-02" db="EMBL/GenBank/DDBJ databases">
        <authorList>
            <person name="Varghese N."/>
            <person name="Submissions S."/>
        </authorList>
    </citation>
    <scope>NUCLEOTIDE SEQUENCE [LARGE SCALE GENOMIC DNA]</scope>
    <source>
        <strain evidence="2">ATCC 700200</strain>
    </source>
</reference>
<dbReference type="OrthoDB" id="4775248at2"/>
<gene>
    <name evidence="1" type="ORF">SAMN02745166_04873</name>
</gene>
<protein>
    <submittedName>
        <fullName evidence="1">Uncharacterized protein</fullName>
    </submittedName>
</protein>
<dbReference type="AlphaFoldDB" id="A0A1T4Z3R2"/>
<proteinExistence type="predicted"/>
<keyword evidence="2" id="KW-1185">Reference proteome</keyword>
<dbReference type="RefSeq" id="WP_139373473.1">
    <property type="nucleotide sequence ID" value="NZ_FUYE01000026.1"/>
</dbReference>
<sequence>MELVPRAIYRTWNDWHGQPHSGLQFRHYPRYPRQNVPPQEEYFFTLLIDGKLCVCSDLLTYGGTEDERIMWCFNLFLECFGQCFCVGEDNKGIEKPRFKRFNWELLPKGDYPWEKLSKIITQRLEKRAKPEELEVTLERLRYLRELGSSDVGFGRGGFDGYIVLEYERAGLWVLESSYLDNATYVFDSDWDLFSSLTKNEILSGKLCMRRVIHDKKWKSTMRSLVAPPSRSSFW</sequence>
<dbReference type="EMBL" id="FUYE01000026">
    <property type="protein sequence ID" value="SKB08201.1"/>
    <property type="molecule type" value="Genomic_DNA"/>
</dbReference>
<evidence type="ECO:0000313" key="2">
    <source>
        <dbReference type="Proteomes" id="UP000190774"/>
    </source>
</evidence>
<organism evidence="1 2">
    <name type="scientific">Prosthecobacter debontii</name>
    <dbReference type="NCBI Taxonomy" id="48467"/>
    <lineage>
        <taxon>Bacteria</taxon>
        <taxon>Pseudomonadati</taxon>
        <taxon>Verrucomicrobiota</taxon>
        <taxon>Verrucomicrobiia</taxon>
        <taxon>Verrucomicrobiales</taxon>
        <taxon>Verrucomicrobiaceae</taxon>
        <taxon>Prosthecobacter</taxon>
    </lineage>
</organism>
<name>A0A1T4Z3R2_9BACT</name>
<evidence type="ECO:0000313" key="1">
    <source>
        <dbReference type="EMBL" id="SKB08201.1"/>
    </source>
</evidence>
<dbReference type="Proteomes" id="UP000190774">
    <property type="component" value="Unassembled WGS sequence"/>
</dbReference>
<accession>A0A1T4Z3R2</accession>